<name>A0AC61RXZ7_9FIRM</name>
<organism evidence="1 2">
    <name type="scientific">Petralouisia muris</name>
    <dbReference type="NCBI Taxonomy" id="3032872"/>
    <lineage>
        <taxon>Bacteria</taxon>
        <taxon>Bacillati</taxon>
        <taxon>Bacillota</taxon>
        <taxon>Clostridia</taxon>
        <taxon>Lachnospirales</taxon>
        <taxon>Lachnospiraceae</taxon>
        <taxon>Petralouisia</taxon>
    </lineage>
</organism>
<evidence type="ECO:0000313" key="2">
    <source>
        <dbReference type="Proteomes" id="UP000304953"/>
    </source>
</evidence>
<keyword evidence="2" id="KW-1185">Reference proteome</keyword>
<proteinExistence type="predicted"/>
<accession>A0AC61RXZ7</accession>
<protein>
    <submittedName>
        <fullName evidence="1">Peptide chain release factor 2</fullName>
    </submittedName>
</protein>
<reference evidence="1" key="1">
    <citation type="submission" date="2019-04" db="EMBL/GenBank/DDBJ databases">
        <title>Microbes associate with the intestines of laboratory mice.</title>
        <authorList>
            <person name="Navarre W."/>
            <person name="Wong E."/>
            <person name="Huang K."/>
            <person name="Tropini C."/>
            <person name="Ng K."/>
            <person name="Yu B."/>
        </authorList>
    </citation>
    <scope>NUCLEOTIDE SEQUENCE</scope>
    <source>
        <strain evidence="1">NM01_1-7b</strain>
    </source>
</reference>
<gene>
    <name evidence="1" type="ORF">E5329_08835</name>
</gene>
<dbReference type="EMBL" id="SRYA01000014">
    <property type="protein sequence ID" value="TGY96657.1"/>
    <property type="molecule type" value="Genomic_DNA"/>
</dbReference>
<dbReference type="Proteomes" id="UP000304953">
    <property type="component" value="Unassembled WGS sequence"/>
</dbReference>
<evidence type="ECO:0000313" key="1">
    <source>
        <dbReference type="EMBL" id="TGY96657.1"/>
    </source>
</evidence>
<sequence length="369" mass="42113">MVELDQFKTTLNACKEPLVEVRDSLNLANKEKKIQELEREMEAPDFWDNTELSQVKMKELKSLKDDVETYARLLGQYEDIETLLEMGYEENDASLIPEIEEALQEFQETFENIRIKTLLSGEYDMENAIVSLHAGAGGTESCDWNSMLYRMYKRWAEDKGFDVEVLDSLDGEEAGIKSITFEVRGENAYGYLKSEKGVHRLVRISPFNAAGKRQTSFASCDVMPDIEKDLDIEIKDDELRIDTYRSSGAGGQHINKTSSAIRITHLPTGIVVQCQNERSQHMNKDKAMQMLKAKLYLLKQEENEKKAADIRGEVTEIGWGNQIRSYVMQPYTMVKDHRTNAETGNVDSVMDGKLDLFINAYLKWKSIGG</sequence>
<comment type="caution">
    <text evidence="1">The sequence shown here is derived from an EMBL/GenBank/DDBJ whole genome shotgun (WGS) entry which is preliminary data.</text>
</comment>